<feature type="region of interest" description="Disordered" evidence="1">
    <location>
        <begin position="330"/>
        <end position="360"/>
    </location>
</feature>
<protein>
    <recommendedName>
        <fullName evidence="4">HNH nuclease domain-containing protein</fullName>
    </recommendedName>
</protein>
<keyword evidence="3" id="KW-1185">Reference proteome</keyword>
<accession>A0A9P5NQF4</accession>
<comment type="caution">
    <text evidence="2">The sequence shown here is derived from an EMBL/GenBank/DDBJ whole genome shotgun (WGS) entry which is preliminary data.</text>
</comment>
<dbReference type="OrthoDB" id="2104739at2759"/>
<dbReference type="Proteomes" id="UP000724874">
    <property type="component" value="Unassembled WGS sequence"/>
</dbReference>
<reference evidence="2" key="1">
    <citation type="submission" date="2020-11" db="EMBL/GenBank/DDBJ databases">
        <authorList>
            <consortium name="DOE Joint Genome Institute"/>
            <person name="Ahrendt S."/>
            <person name="Riley R."/>
            <person name="Andreopoulos W."/>
            <person name="LaButti K."/>
            <person name="Pangilinan J."/>
            <person name="Ruiz-duenas F.J."/>
            <person name="Barrasa J.M."/>
            <person name="Sanchez-Garcia M."/>
            <person name="Camarero S."/>
            <person name="Miyauchi S."/>
            <person name="Serrano A."/>
            <person name="Linde D."/>
            <person name="Babiker R."/>
            <person name="Drula E."/>
            <person name="Ayuso-Fernandez I."/>
            <person name="Pacheco R."/>
            <person name="Padilla G."/>
            <person name="Ferreira P."/>
            <person name="Barriuso J."/>
            <person name="Kellner H."/>
            <person name="Castanera R."/>
            <person name="Alfaro M."/>
            <person name="Ramirez L."/>
            <person name="Pisabarro A.G."/>
            <person name="Kuo A."/>
            <person name="Tritt A."/>
            <person name="Lipzen A."/>
            <person name="He G."/>
            <person name="Yan M."/>
            <person name="Ng V."/>
            <person name="Cullen D."/>
            <person name="Martin F."/>
            <person name="Rosso M.-N."/>
            <person name="Henrissat B."/>
            <person name="Hibbett D."/>
            <person name="Martinez A.T."/>
            <person name="Grigoriev I.V."/>
        </authorList>
    </citation>
    <scope>NUCLEOTIDE SEQUENCE</scope>
    <source>
        <strain evidence="2">AH 44721</strain>
    </source>
</reference>
<sequence length="360" mass="40299">MMALRAQKGTPLPPNVFPVSDLHEAYQWCLEFENAVDDITLADLPRRLREARVLGYMLREALNVRGRKNVAKDILACPDDSALSRLADFYINNLFLAFRTSKAFSSSLFHFSSIPPFENKSEIRGWLLEESARGRPLTKAKALYRQDFRCALTGRYDQESVDTIPCIWAEFLSSANHPPCSARVAHILPQYTNVKTPGYSEYAHNIRLGSILKSEDLAALRNVDKLDNVIVLEENKCTLFNELKLWFEEVIGPDGRIIPNQYRMGAANQFTQLMDVQPIVTFTTPDAVNFPLPNPQYLKIHAACARIAFFSGVGKHINDIFTGVERQLVSGSDSSSTKSTSEGSNPVNRWSTSTSSSSGK</sequence>
<gene>
    <name evidence="2" type="ORF">CPB84DRAFT_1775216</name>
</gene>
<evidence type="ECO:0000313" key="3">
    <source>
        <dbReference type="Proteomes" id="UP000724874"/>
    </source>
</evidence>
<evidence type="ECO:0008006" key="4">
    <source>
        <dbReference type="Google" id="ProtNLM"/>
    </source>
</evidence>
<feature type="compositionally biased region" description="Low complexity" evidence="1">
    <location>
        <begin position="330"/>
        <end position="344"/>
    </location>
</feature>
<proteinExistence type="predicted"/>
<name>A0A9P5NQF4_GYMJU</name>
<dbReference type="EMBL" id="JADNYJ010000033">
    <property type="protein sequence ID" value="KAF8902923.1"/>
    <property type="molecule type" value="Genomic_DNA"/>
</dbReference>
<feature type="compositionally biased region" description="Low complexity" evidence="1">
    <location>
        <begin position="351"/>
        <end position="360"/>
    </location>
</feature>
<organism evidence="2 3">
    <name type="scientific">Gymnopilus junonius</name>
    <name type="common">Spectacular rustgill mushroom</name>
    <name type="synonym">Gymnopilus spectabilis subsp. junonius</name>
    <dbReference type="NCBI Taxonomy" id="109634"/>
    <lineage>
        <taxon>Eukaryota</taxon>
        <taxon>Fungi</taxon>
        <taxon>Dikarya</taxon>
        <taxon>Basidiomycota</taxon>
        <taxon>Agaricomycotina</taxon>
        <taxon>Agaricomycetes</taxon>
        <taxon>Agaricomycetidae</taxon>
        <taxon>Agaricales</taxon>
        <taxon>Agaricineae</taxon>
        <taxon>Hymenogastraceae</taxon>
        <taxon>Gymnopilus</taxon>
    </lineage>
</organism>
<evidence type="ECO:0000313" key="2">
    <source>
        <dbReference type="EMBL" id="KAF8902923.1"/>
    </source>
</evidence>
<dbReference type="AlphaFoldDB" id="A0A9P5NQF4"/>
<evidence type="ECO:0000256" key="1">
    <source>
        <dbReference type="SAM" id="MobiDB-lite"/>
    </source>
</evidence>